<proteinExistence type="predicted"/>
<feature type="region of interest" description="Disordered" evidence="1">
    <location>
        <begin position="242"/>
        <end position="272"/>
    </location>
</feature>
<name>A0A8H5MDR2_9AGAR</name>
<evidence type="ECO:0000313" key="3">
    <source>
        <dbReference type="Proteomes" id="UP000518752"/>
    </source>
</evidence>
<comment type="caution">
    <text evidence="2">The sequence shown here is derived from an EMBL/GenBank/DDBJ whole genome shotgun (WGS) entry which is preliminary data.</text>
</comment>
<dbReference type="OrthoDB" id="3063059at2759"/>
<evidence type="ECO:0000256" key="1">
    <source>
        <dbReference type="SAM" id="MobiDB-lite"/>
    </source>
</evidence>
<dbReference type="Proteomes" id="UP000518752">
    <property type="component" value="Unassembled WGS sequence"/>
</dbReference>
<reference evidence="2 3" key="1">
    <citation type="journal article" date="2020" name="ISME J.">
        <title>Uncovering the hidden diversity of litter-decomposition mechanisms in mushroom-forming fungi.</title>
        <authorList>
            <person name="Floudas D."/>
            <person name="Bentzer J."/>
            <person name="Ahren D."/>
            <person name="Johansson T."/>
            <person name="Persson P."/>
            <person name="Tunlid A."/>
        </authorList>
    </citation>
    <scope>NUCLEOTIDE SEQUENCE [LARGE SCALE GENOMIC DNA]</scope>
    <source>
        <strain evidence="2 3">CBS 406.79</strain>
    </source>
</reference>
<dbReference type="EMBL" id="JAACJN010000017">
    <property type="protein sequence ID" value="KAF5390144.1"/>
    <property type="molecule type" value="Genomic_DNA"/>
</dbReference>
<protein>
    <submittedName>
        <fullName evidence="2">Uncharacterized protein</fullName>
    </submittedName>
</protein>
<dbReference type="AlphaFoldDB" id="A0A8H5MDR2"/>
<sequence>MKQYNFLGWFENSRLSPISPNLISATQIEVLRVKWNRCRKNVPFTIYNGVIYDWIEGKIPRDDGERDLFSLELAEAIGSPEFLRHLLGISASALNTNPSTPPFGLGFILSGKNLQNKTPYEMLDTVLGEALCVGSVLAELHDDWLCWKRQTDSVCLEPTTQSFQKAVNSLSENPQIHNKRAQPEPQINSTFECAQDAENVDPQITSVVKHPRAEGSQSIPQAPRTRSGFFRWIDSASTRFTPNSTSQTRLKLDSDKENSSNITQETAFDSQRPNSAAAIGYKKDGASDWICVSAHHSVNSCGSDSSNLGFSATTSSRLPEITPVSSFSLSPYTALSETSPSNPVTRSLISSPSLLVNNFYASRGENLDSQKVEDTLLDSVEYLESDSVDIEEVEALLRADSVESM</sequence>
<gene>
    <name evidence="2" type="ORF">D9757_003763</name>
</gene>
<feature type="compositionally biased region" description="Polar residues" evidence="1">
    <location>
        <begin position="259"/>
        <end position="272"/>
    </location>
</feature>
<keyword evidence="3" id="KW-1185">Reference proteome</keyword>
<evidence type="ECO:0000313" key="2">
    <source>
        <dbReference type="EMBL" id="KAF5390144.1"/>
    </source>
</evidence>
<organism evidence="2 3">
    <name type="scientific">Collybiopsis confluens</name>
    <dbReference type="NCBI Taxonomy" id="2823264"/>
    <lineage>
        <taxon>Eukaryota</taxon>
        <taxon>Fungi</taxon>
        <taxon>Dikarya</taxon>
        <taxon>Basidiomycota</taxon>
        <taxon>Agaricomycotina</taxon>
        <taxon>Agaricomycetes</taxon>
        <taxon>Agaricomycetidae</taxon>
        <taxon>Agaricales</taxon>
        <taxon>Marasmiineae</taxon>
        <taxon>Omphalotaceae</taxon>
        <taxon>Collybiopsis</taxon>
    </lineage>
</organism>
<accession>A0A8H5MDR2</accession>